<protein>
    <submittedName>
        <fullName evidence="1">Uncharacterized protein</fullName>
    </submittedName>
</protein>
<evidence type="ECO:0000313" key="2">
    <source>
        <dbReference type="Proteomes" id="UP000186601"/>
    </source>
</evidence>
<organism evidence="1 2">
    <name type="scientific">Hermanssonia centrifuga</name>
    <dbReference type="NCBI Taxonomy" id="98765"/>
    <lineage>
        <taxon>Eukaryota</taxon>
        <taxon>Fungi</taxon>
        <taxon>Dikarya</taxon>
        <taxon>Basidiomycota</taxon>
        <taxon>Agaricomycotina</taxon>
        <taxon>Agaricomycetes</taxon>
        <taxon>Polyporales</taxon>
        <taxon>Meruliaceae</taxon>
        <taxon>Hermanssonia</taxon>
    </lineage>
</organism>
<name>A0A2R6QUG4_9APHY</name>
<sequence>MPDSDYLKPTTEGIFEDCPRYELSGVGKSSLINAAFKVDLAVYPHRRIFEDVYTLPSVPFIVVFTKYDQFVSAKEYELLNSLNNLDDMTDDEVEQTVQSRLGQDFADLCLDKLRKVSPELPLWVYVSGNYRKSSRYQLFPLSNFNLVADARYTETLKGLLGLTHKHIVDSVSIILASAQRVDATAKIDASIA</sequence>
<accession>A0A2R6QUG4</accession>
<dbReference type="EMBL" id="MLYV02000311">
    <property type="protein sequence ID" value="PSS15393.1"/>
    <property type="molecule type" value="Genomic_DNA"/>
</dbReference>
<dbReference type="AlphaFoldDB" id="A0A2R6QUG4"/>
<gene>
    <name evidence="1" type="ORF">PHLCEN_2v3269</name>
</gene>
<keyword evidence="2" id="KW-1185">Reference proteome</keyword>
<comment type="caution">
    <text evidence="1">The sequence shown here is derived from an EMBL/GenBank/DDBJ whole genome shotgun (WGS) entry which is preliminary data.</text>
</comment>
<evidence type="ECO:0000313" key="1">
    <source>
        <dbReference type="EMBL" id="PSS15393.1"/>
    </source>
</evidence>
<proteinExistence type="predicted"/>
<reference evidence="1 2" key="1">
    <citation type="submission" date="2018-02" db="EMBL/GenBank/DDBJ databases">
        <title>Genome sequence of the basidiomycete white-rot fungus Phlebia centrifuga.</title>
        <authorList>
            <person name="Granchi Z."/>
            <person name="Peng M."/>
            <person name="de Vries R.P."/>
            <person name="Hilden K."/>
            <person name="Makela M.R."/>
            <person name="Grigoriev I."/>
            <person name="Riley R."/>
        </authorList>
    </citation>
    <scope>NUCLEOTIDE SEQUENCE [LARGE SCALE GENOMIC DNA]</scope>
    <source>
        <strain evidence="1 2">FBCC195</strain>
    </source>
</reference>
<dbReference type="Proteomes" id="UP000186601">
    <property type="component" value="Unassembled WGS sequence"/>
</dbReference>
<dbReference type="OrthoDB" id="391988at2759"/>